<keyword evidence="1" id="KW-0560">Oxidoreductase</keyword>
<proteinExistence type="predicted"/>
<name>A0A809RBH3_9BACT</name>
<dbReference type="InterPro" id="IPR050523">
    <property type="entry name" value="AKR_Detox_Biosynth"/>
</dbReference>
<sequence length="334" mass="36762">MEYRSLGRTGMQVSVACMGTMTFGWDPDDWGSTKEESLRVAQSALEIGINFFDCADVYARGVSETILGEALRGKRDKIVLATKCHGKMADDDPNAWGNSRKHVIEACEASLRRLGKDWIDLYQIHRPQPSVPIDETIRGLEDLIRAGKVRYAGTSTFAAWQLCEAHYVARSLGASGFVCEQPPYNLLDRRIERELLPFCRTYDWGVIPWSPLAGGQLSGKYLDGKASGARYASSDPMNRVNAQSMTAVRKLKKIADREGLTLAQLSLAWVAGQPGVTSPIIGAKSEKQLKESADACLIKLSERALQAIDKVVLPGGNVLNYYSAEFGPNARPWC</sequence>
<reference evidence="3" key="1">
    <citation type="journal article" name="DNA Res.">
        <title>The physiological potential of anammox bacteria as revealed by their core genome structure.</title>
        <authorList>
            <person name="Okubo T."/>
            <person name="Toyoda A."/>
            <person name="Fukuhara K."/>
            <person name="Uchiyama I."/>
            <person name="Harigaya Y."/>
            <person name="Kuroiwa M."/>
            <person name="Suzuki T."/>
            <person name="Murakami Y."/>
            <person name="Suwa Y."/>
            <person name="Takami H."/>
        </authorList>
    </citation>
    <scope>NUCLEOTIDE SEQUENCE</scope>
    <source>
        <strain evidence="3">317325-2</strain>
    </source>
</reference>
<dbReference type="InterPro" id="IPR023210">
    <property type="entry name" value="NADP_OxRdtase_dom"/>
</dbReference>
<dbReference type="PANTHER" id="PTHR43364:SF4">
    <property type="entry name" value="NAD(P)-LINKED OXIDOREDUCTASE SUPERFAMILY PROTEIN"/>
    <property type="match status" value="1"/>
</dbReference>
<feature type="domain" description="NADP-dependent oxidoreductase" evidence="2">
    <location>
        <begin position="17"/>
        <end position="311"/>
    </location>
</feature>
<accession>A0A809RBH3</accession>
<gene>
    <name evidence="3" type="ORF">NPRO_15830</name>
</gene>
<dbReference type="EMBL" id="AP021858">
    <property type="protein sequence ID" value="BBO23988.1"/>
    <property type="molecule type" value="Genomic_DNA"/>
</dbReference>
<dbReference type="AlphaFoldDB" id="A0A809RBH3"/>
<organism evidence="3 4">
    <name type="scientific">Candidatus Nitrosymbiomonas proteolyticus</name>
    <dbReference type="NCBI Taxonomy" id="2608984"/>
    <lineage>
        <taxon>Bacteria</taxon>
        <taxon>Bacillati</taxon>
        <taxon>Armatimonadota</taxon>
        <taxon>Armatimonadota incertae sedis</taxon>
        <taxon>Candidatus Nitrosymbiomonas</taxon>
    </lineage>
</organism>
<dbReference type="PRINTS" id="PR00069">
    <property type="entry name" value="ALDKETRDTASE"/>
</dbReference>
<dbReference type="InterPro" id="IPR036812">
    <property type="entry name" value="NAD(P)_OxRdtase_dom_sf"/>
</dbReference>
<evidence type="ECO:0000256" key="1">
    <source>
        <dbReference type="ARBA" id="ARBA00023002"/>
    </source>
</evidence>
<dbReference type="GO" id="GO:0005829">
    <property type="term" value="C:cytosol"/>
    <property type="evidence" value="ECO:0007669"/>
    <property type="project" value="TreeGrafter"/>
</dbReference>
<dbReference type="FunFam" id="3.20.20.100:FF:000004">
    <property type="entry name" value="Oxidoreductase, aldo/keto reductase"/>
    <property type="match status" value="1"/>
</dbReference>
<evidence type="ECO:0000259" key="2">
    <source>
        <dbReference type="Pfam" id="PF00248"/>
    </source>
</evidence>
<dbReference type="PANTHER" id="PTHR43364">
    <property type="entry name" value="NADH-SPECIFIC METHYLGLYOXAL REDUCTASE-RELATED"/>
    <property type="match status" value="1"/>
</dbReference>
<dbReference type="SUPFAM" id="SSF51430">
    <property type="entry name" value="NAD(P)-linked oxidoreductase"/>
    <property type="match status" value="1"/>
</dbReference>
<protein>
    <submittedName>
        <fullName evidence="3">Aldo/keto reductase</fullName>
    </submittedName>
</protein>
<dbReference type="Pfam" id="PF00248">
    <property type="entry name" value="Aldo_ket_red"/>
    <property type="match status" value="1"/>
</dbReference>
<evidence type="ECO:0000313" key="3">
    <source>
        <dbReference type="EMBL" id="BBO23988.1"/>
    </source>
</evidence>
<dbReference type="Proteomes" id="UP000662873">
    <property type="component" value="Chromosome"/>
</dbReference>
<dbReference type="InterPro" id="IPR020471">
    <property type="entry name" value="AKR"/>
</dbReference>
<dbReference type="KEGG" id="npy:NPRO_15830"/>
<evidence type="ECO:0000313" key="4">
    <source>
        <dbReference type="Proteomes" id="UP000662873"/>
    </source>
</evidence>
<dbReference type="Gene3D" id="3.20.20.100">
    <property type="entry name" value="NADP-dependent oxidoreductase domain"/>
    <property type="match status" value="1"/>
</dbReference>
<dbReference type="GO" id="GO:0016491">
    <property type="term" value="F:oxidoreductase activity"/>
    <property type="evidence" value="ECO:0007669"/>
    <property type="project" value="UniProtKB-KW"/>
</dbReference>